<protein>
    <submittedName>
        <fullName evidence="2">Uncharacterized protein</fullName>
    </submittedName>
</protein>
<evidence type="ECO:0000256" key="1">
    <source>
        <dbReference type="SAM" id="MobiDB-lite"/>
    </source>
</evidence>
<dbReference type="EMBL" id="QOQW01000008">
    <property type="protein sequence ID" value="RCK80096.1"/>
    <property type="molecule type" value="Genomic_DNA"/>
</dbReference>
<gene>
    <name evidence="2" type="ORF">OZSIB_3600</name>
</gene>
<dbReference type="AlphaFoldDB" id="A0A367ZPX1"/>
<feature type="region of interest" description="Disordered" evidence="1">
    <location>
        <begin position="309"/>
        <end position="354"/>
    </location>
</feature>
<evidence type="ECO:0000313" key="3">
    <source>
        <dbReference type="Proteomes" id="UP000252355"/>
    </source>
</evidence>
<dbReference type="Gene3D" id="2.30.260.10">
    <property type="entry name" value="putative xylanase like domain"/>
    <property type="match status" value="1"/>
</dbReference>
<sequence length="354" mass="39249">MGVIGLWALAGGAGLAAGPREAAPAAREQEKTAIPEIWVKSFADAPEAERLIATARSVPVGRRVPLISRYFLGRAYHPETRTRVRQQHAKPKTKVEATNEHPLPVKVLPTSLQYLDCMTYVEHVLALAAADRPDYVNAFLPCLVDVMYDAGGGPLLNHLRNHFTSHWADVNERKGYLVNIARGHPAAARRVVLLNRVGANRTFYIEDRFMIAREPQVIHYFPTEAVLARRVPFRSGDVVALVCDKEGLDVLHMGFAIEHGRQWLLRHASSKLNRIVEEDLAGYLKGRPEVIGVMVLRPRLAAPPPPRYRFRSKAGAEPVGANRQTVTQTPRSARAVAGKPKRSVAAPAARRPRR</sequence>
<dbReference type="InterPro" id="IPR038765">
    <property type="entry name" value="Papain-like_cys_pep_sf"/>
</dbReference>
<feature type="compositionally biased region" description="Polar residues" evidence="1">
    <location>
        <begin position="322"/>
        <end position="331"/>
    </location>
</feature>
<dbReference type="SUPFAM" id="SSF54001">
    <property type="entry name" value="Cysteine proteinases"/>
    <property type="match status" value="1"/>
</dbReference>
<reference evidence="2 3" key="1">
    <citation type="submission" date="2018-05" db="EMBL/GenBank/DDBJ databases">
        <title>A metagenomic window into the 2 km-deep terrestrial subsurface aquifer revealed taxonomically and functionally diverse microbial community comprising novel uncultured bacterial lineages.</title>
        <authorList>
            <person name="Kadnikov V.V."/>
            <person name="Mardanov A.V."/>
            <person name="Beletsky A.V."/>
            <person name="Banks D."/>
            <person name="Pimenov N.V."/>
            <person name="Frank Y.A."/>
            <person name="Karnachuk O.V."/>
            <person name="Ravin N.V."/>
        </authorList>
    </citation>
    <scope>NUCLEOTIDE SEQUENCE [LARGE SCALE GENOMIC DNA]</scope>
    <source>
        <strain evidence="2">BY5</strain>
    </source>
</reference>
<name>A0A367ZPX1_9BACT</name>
<comment type="caution">
    <text evidence="2">The sequence shown here is derived from an EMBL/GenBank/DDBJ whole genome shotgun (WGS) entry which is preliminary data.</text>
</comment>
<dbReference type="Proteomes" id="UP000252355">
    <property type="component" value="Unassembled WGS sequence"/>
</dbReference>
<evidence type="ECO:0000313" key="2">
    <source>
        <dbReference type="EMBL" id="RCK80096.1"/>
    </source>
</evidence>
<feature type="compositionally biased region" description="Low complexity" evidence="1">
    <location>
        <begin position="345"/>
        <end position="354"/>
    </location>
</feature>
<dbReference type="Pfam" id="PF07313">
    <property type="entry name" value="AmiA-like"/>
    <property type="match status" value="1"/>
</dbReference>
<accession>A0A367ZPX1</accession>
<dbReference type="InterPro" id="IPR010846">
    <property type="entry name" value="AmiA-like"/>
</dbReference>
<dbReference type="Gene3D" id="1.10.3670.10">
    <property type="entry name" value="Putative xylanase like domain"/>
    <property type="match status" value="1"/>
</dbReference>
<proteinExistence type="predicted"/>
<organism evidence="2 3">
    <name type="scientific">Candidatus Ozemobacter sibiricus</name>
    <dbReference type="NCBI Taxonomy" id="2268124"/>
    <lineage>
        <taxon>Bacteria</taxon>
        <taxon>Candidatus Ozemobacteria</taxon>
        <taxon>Candidatus Ozemobacterales</taxon>
        <taxon>Candidatus Ozemobacteraceae</taxon>
        <taxon>Candidatus Ozemobacter</taxon>
    </lineage>
</organism>